<dbReference type="PANTHER" id="PTHR37419">
    <property type="entry name" value="SERINE/THREONINE-PROTEIN KINASE TOXIN HIPA"/>
    <property type="match status" value="1"/>
</dbReference>
<sequence>MGQRVIRHRLTGRVDRNMDASDLGMLTYLLESGSDRIETGQSLSPEMDIALMHGTSIGGARPKVLLSDGGRQLIAKLSSRTDPYPVVKAEAAAMALAARVGLDVAKTQVTRALGHDVLLVERCDRTGVIGQRRMMVSALTMLGLDSMQFRYAAYHDLADVIRARFTDPDATLRELFARIVCNICVRNTDHHARNHAAFWNGEHLSLTPAYDLCPQVRSGGTANQGMAISPDGFRRSQLAGTVRA</sequence>
<dbReference type="AlphaFoldDB" id="A0A6J7LLI8"/>
<dbReference type="InterPro" id="IPR052028">
    <property type="entry name" value="HipA_Ser/Thr_kinase"/>
</dbReference>
<dbReference type="EMBL" id="CAFBNE010000124">
    <property type="protein sequence ID" value="CAB4966534.1"/>
    <property type="molecule type" value="Genomic_DNA"/>
</dbReference>
<keyword evidence="2" id="KW-0418">Kinase</keyword>
<name>A0A6J7LLI8_9ZZZZ</name>
<reference evidence="4" key="1">
    <citation type="submission" date="2020-05" db="EMBL/GenBank/DDBJ databases">
        <authorList>
            <person name="Chiriac C."/>
            <person name="Salcher M."/>
            <person name="Ghai R."/>
            <person name="Kavagutti S V."/>
        </authorList>
    </citation>
    <scope>NUCLEOTIDE SEQUENCE</scope>
</reference>
<protein>
    <submittedName>
        <fullName evidence="4">Unannotated protein</fullName>
    </submittedName>
</protein>
<evidence type="ECO:0000256" key="2">
    <source>
        <dbReference type="ARBA" id="ARBA00022777"/>
    </source>
</evidence>
<dbReference type="Pfam" id="PF07804">
    <property type="entry name" value="HipA_C"/>
    <property type="match status" value="1"/>
</dbReference>
<evidence type="ECO:0000259" key="3">
    <source>
        <dbReference type="Pfam" id="PF07804"/>
    </source>
</evidence>
<evidence type="ECO:0000256" key="1">
    <source>
        <dbReference type="ARBA" id="ARBA00022679"/>
    </source>
</evidence>
<evidence type="ECO:0000313" key="4">
    <source>
        <dbReference type="EMBL" id="CAB4966534.1"/>
    </source>
</evidence>
<dbReference type="PANTHER" id="PTHR37419:SF8">
    <property type="entry name" value="TOXIN YJJJ"/>
    <property type="match status" value="1"/>
</dbReference>
<dbReference type="GO" id="GO:0004674">
    <property type="term" value="F:protein serine/threonine kinase activity"/>
    <property type="evidence" value="ECO:0007669"/>
    <property type="project" value="TreeGrafter"/>
</dbReference>
<dbReference type="GO" id="GO:0005829">
    <property type="term" value="C:cytosol"/>
    <property type="evidence" value="ECO:0007669"/>
    <property type="project" value="TreeGrafter"/>
</dbReference>
<gene>
    <name evidence="4" type="ORF">UFOPK3772_02815</name>
</gene>
<dbReference type="InterPro" id="IPR012893">
    <property type="entry name" value="HipA-like_C"/>
</dbReference>
<feature type="domain" description="HipA-like C-terminal" evidence="3">
    <location>
        <begin position="55"/>
        <end position="230"/>
    </location>
</feature>
<accession>A0A6J7LLI8</accession>
<keyword evidence="1" id="KW-0808">Transferase</keyword>
<proteinExistence type="predicted"/>
<organism evidence="4">
    <name type="scientific">freshwater metagenome</name>
    <dbReference type="NCBI Taxonomy" id="449393"/>
    <lineage>
        <taxon>unclassified sequences</taxon>
        <taxon>metagenomes</taxon>
        <taxon>ecological metagenomes</taxon>
    </lineage>
</organism>